<gene>
    <name evidence="2" type="ORF">BACPLE_00202</name>
</gene>
<feature type="chain" id="PRO_5002830600" evidence="1">
    <location>
        <begin position="20"/>
        <end position="660"/>
    </location>
</feature>
<dbReference type="GO" id="GO:0008237">
    <property type="term" value="F:metallopeptidase activity"/>
    <property type="evidence" value="ECO:0007669"/>
    <property type="project" value="InterPro"/>
</dbReference>
<keyword evidence="1" id="KW-0732">Signal</keyword>
<dbReference type="InterPro" id="IPR024079">
    <property type="entry name" value="MetalloPept_cat_dom_sf"/>
</dbReference>
<dbReference type="Pfam" id="PF09471">
    <property type="entry name" value="Peptidase_M64"/>
    <property type="match status" value="1"/>
</dbReference>
<dbReference type="AlphaFoldDB" id="B5CTX4"/>
<evidence type="ECO:0000256" key="1">
    <source>
        <dbReference type="SAM" id="SignalP"/>
    </source>
</evidence>
<proteinExistence type="predicted"/>
<reference evidence="2 3" key="1">
    <citation type="submission" date="2008-08" db="EMBL/GenBank/DDBJ databases">
        <title>Draft genome sequence of Bacteroides plebeius (DSM 17135).</title>
        <authorList>
            <person name="Sudarsanam P."/>
            <person name="Ley R."/>
            <person name="Guruge J."/>
            <person name="Turnbaugh P.J."/>
            <person name="Mahowald M."/>
            <person name="Liep D."/>
            <person name="Gordon J."/>
        </authorList>
    </citation>
    <scope>NUCLEOTIDE SEQUENCE [LARGE SCALE GENOMIC DNA]</scope>
    <source>
        <strain evidence="3">DSM 17135 / JCM 12973 / M2</strain>
    </source>
</reference>
<evidence type="ECO:0000313" key="2">
    <source>
        <dbReference type="EMBL" id="EDY97412.1"/>
    </source>
</evidence>
<dbReference type="InterPro" id="IPR042278">
    <property type="entry name" value="Mfa-like_1_N"/>
</dbReference>
<comment type="caution">
    <text evidence="2">The sequence shown here is derived from an EMBL/GenBank/DDBJ whole genome shotgun (WGS) entry which is preliminary data.</text>
</comment>
<reference evidence="2 3" key="2">
    <citation type="submission" date="2008-08" db="EMBL/GenBank/DDBJ databases">
        <authorList>
            <person name="Fulton L."/>
            <person name="Clifton S."/>
            <person name="Fulton B."/>
            <person name="Xu J."/>
            <person name="Minx P."/>
            <person name="Pepin K.H."/>
            <person name="Johnson M."/>
            <person name="Thiruvilangam P."/>
            <person name="Bhonagiri V."/>
            <person name="Nash W.E."/>
            <person name="Mardis E.R."/>
            <person name="Wilson R.K."/>
        </authorList>
    </citation>
    <scope>NUCLEOTIDE SEQUENCE [LARGE SCALE GENOMIC DNA]</scope>
    <source>
        <strain evidence="3">DSM 17135 / JCM 12973 / M2</strain>
    </source>
</reference>
<protein>
    <submittedName>
        <fullName evidence="2">IgA Peptidase M64</fullName>
    </submittedName>
</protein>
<dbReference type="Proteomes" id="UP000003452">
    <property type="component" value="Unassembled WGS sequence"/>
</dbReference>
<dbReference type="eggNOG" id="COG4886">
    <property type="taxonomic scope" value="Bacteria"/>
</dbReference>
<dbReference type="RefSeq" id="WP_007559462.1">
    <property type="nucleotide sequence ID" value="NZ_DS990122.1"/>
</dbReference>
<dbReference type="Pfam" id="PF13149">
    <property type="entry name" value="Mfa_like_1"/>
    <property type="match status" value="1"/>
</dbReference>
<name>B5CTX4_PHOPM</name>
<dbReference type="Gene3D" id="3.40.390.10">
    <property type="entry name" value="Collagenase (Catalytic Domain)"/>
    <property type="match status" value="1"/>
</dbReference>
<dbReference type="CDD" id="cd13120">
    <property type="entry name" value="BF2867_like_N"/>
    <property type="match status" value="1"/>
</dbReference>
<feature type="signal peptide" evidence="1">
    <location>
        <begin position="1"/>
        <end position="19"/>
    </location>
</feature>
<dbReference type="PROSITE" id="PS51257">
    <property type="entry name" value="PROKAR_LIPOPROTEIN"/>
    <property type="match status" value="1"/>
</dbReference>
<dbReference type="EMBL" id="ABQC02000002">
    <property type="protein sequence ID" value="EDY97412.1"/>
    <property type="molecule type" value="Genomic_DNA"/>
</dbReference>
<sequence>MKVKTIIYSSLLVWGLGMAGCTQEEMDNGEPVNTILRISPYVEGGLEKGRLIEENGHLSFSQGDSLALIVMPERGWPQQYESGYIQTASFDGTEWKADFESQFQYGADAAWAPITALSWLSDDNSFDIYAYTPNVKQMVQWPMYYHTVHLDQREEKNFYGSDFMMGKTTSSRTGAPVSIPMKHRLSMLSVKLQGMEHVDWKVVTMSISAQPLYGANLMYDEAFAEYDGEKILQAYKQDENLFSLILPPQYLTEKEIILSLDDGTKRIIKVTLEMQMGTSYVVTVDASDKKELEVVTVNPIPWDETVVIQGGEQVADKVYNTGDVIVYQRMRTENPVTMVVTGDGYTADDLLEGGLFERRAREALDFLFTVEPYKTYRDYFNVYIIPALSKEKGADNHSTGVQKDTYFNSGWRDDYSDMGANENTVSTFLETYCPDIVNGSVTVDDVPVCLLVNDSRYGGICWSWSSGKAYTIVPTTEGLWQYSSDEELGVSIGDWKNTFLHEYGGHAFGRLADEYFTEESGKTYYENYYSSHYWEYPMGLNVTADVNGETDVVYWKHMIGDSRFPKVDFYEGGATYEFGIWRSEAISAMDDNRRYFNAISRQIIVENIMRKAKETFDFEEFCAKDVDFDELRDGRSRVSYPSMVNVRKAPRKNPSPILVD</sequence>
<dbReference type="InterPro" id="IPR025049">
    <property type="entry name" value="Mfa-like_1"/>
</dbReference>
<dbReference type="GeneID" id="43186637"/>
<organism evidence="2 3">
    <name type="scientific">Phocaeicola plebeius (strain DSM 17135 / JCM 12973 / CCUG 54634 / M2)</name>
    <name type="common">Bacteroides plebeius</name>
    <dbReference type="NCBI Taxonomy" id="484018"/>
    <lineage>
        <taxon>Bacteria</taxon>
        <taxon>Pseudomonadati</taxon>
        <taxon>Bacteroidota</taxon>
        <taxon>Bacteroidia</taxon>
        <taxon>Bacteroidales</taxon>
        <taxon>Bacteroidaceae</taxon>
        <taxon>Phocaeicola</taxon>
    </lineage>
</organism>
<dbReference type="Gene3D" id="2.60.40.2620">
    <property type="entry name" value="Fimbrillin-like"/>
    <property type="match status" value="1"/>
</dbReference>
<dbReference type="OrthoDB" id="8440781at2"/>
<evidence type="ECO:0000313" key="3">
    <source>
        <dbReference type="Proteomes" id="UP000003452"/>
    </source>
</evidence>
<dbReference type="HOGENOM" id="CLU_422535_0_0_10"/>
<dbReference type="InterPro" id="IPR019026">
    <property type="entry name" value="Peptidase_M64_IgA"/>
</dbReference>
<accession>B5CTX4</accession>